<dbReference type="OMA" id="DETMTPR"/>
<feature type="compositionally biased region" description="Low complexity" evidence="1">
    <location>
        <begin position="1251"/>
        <end position="1263"/>
    </location>
</feature>
<feature type="compositionally biased region" description="Polar residues" evidence="1">
    <location>
        <begin position="391"/>
        <end position="410"/>
    </location>
</feature>
<evidence type="ECO:0000313" key="3">
    <source>
        <dbReference type="Proteomes" id="UP000007963"/>
    </source>
</evidence>
<dbReference type="Proteomes" id="UP000007963">
    <property type="component" value="Unassembled WGS sequence"/>
</dbReference>
<feature type="compositionally biased region" description="Low complexity" evidence="1">
    <location>
        <begin position="938"/>
        <end position="950"/>
    </location>
</feature>
<feature type="compositionally biased region" description="Polar residues" evidence="1">
    <location>
        <begin position="443"/>
        <end position="455"/>
    </location>
</feature>
<feature type="compositionally biased region" description="Low complexity" evidence="1">
    <location>
        <begin position="292"/>
        <end position="307"/>
    </location>
</feature>
<feature type="compositionally biased region" description="Basic residues" evidence="1">
    <location>
        <begin position="1313"/>
        <end position="1328"/>
    </location>
</feature>
<feature type="compositionally biased region" description="Low complexity" evidence="1">
    <location>
        <begin position="578"/>
        <end position="593"/>
    </location>
</feature>
<protein>
    <submittedName>
        <fullName evidence="2">Uncharacterized protein</fullName>
    </submittedName>
</protein>
<sequence>MFRRRRSTSHHQLTNAFNRDEKPLSSSATQSAQSAASHAFLNSQPSSSSLSSAAAAAALRSLTPTPTPIENVQTKRMLQRRASVISQSSGLAGALRSSSQNGLRRARSSSSMSNRTFREQSPHRPVSSTGPVTHPPLPSIPPIHGSNNLPRRSVSVGPPSTRFTSPGRRPASSGGRGVGVDLDTRLATVPELQRAGSRNSINFSYPMNSRPNSPNWDADRRDASTGVSLAGQLASADAPRRQESVSSQPANTSVRRKTRAPVDQGSPGRAILPVGTAMAAAQAAIVPRTEDSVPSSSPSSSPRAAVRGCLMREPGPSAEYKHGPRSGPTDEPAESGVREKEVNPVRNGRVTPDAAPISTPTLTPDRTREAPSSSVVSSPGSPPSNNLSPDIKSSPQRQPSTSPGRSTRFSSHVAITGLANEQLHQPPPRSVSPAKSAMKNSRKSSLSPNGRTAATTVLRPGPPLSEISDATSVGSDDVGKSTIRRRPVKVSFDDEAEVVGVAASPPTSPEDIAPEPSLLGKPRSRTGWFGVVKRKPASFKADELDEVLTPRPALPSFGSIRGRNGRPPDVSQHDFSDNESTTSSESSPLSFSNDRVIGGILANAQSRDASSTTGHTTPPAAAAPAATEREAHVVDSRNGIPADAGIENIRRDPGPPPDVQQTKQPQDAELTVPGIAVQPATPELELGRSSLECTVPGGFPRSSSEFFHGPRRQSDDSQNHIAIQQDSTPAVDGTEADDDSGESIYSDAEEGYDEKRFGSINAIVDGRSTAGPHKTTAQDDSINSKHAIEEKDNLPKIPEASQMAPPMSPRHDVVTDIIESPPQPLPFPATNQPPSALRPSARTTSTGQIPRSSTVTNLARRSVSVDTYEGPTTADATSFAATDLVQPDFTHRTSFLRQKQGKEQAKKRPLSLGPTLLKGGKVSPEPSLNGKTSHFLQRRSSNGSDSSSSFKRSHRPRAESQHTMRRTLRAAPPSAPAQANSLKHAPSASRPLSSGSGTGTLRSTLRTGEPRREKPSFFSTGKVQKARTGAFTSRFADSDDETGENHRPSRWRSRYADSSDDDQERVAQTLRPVRGIPRRQGTHDGDSTELEDSSDDDRRTRTATTPALSARRRLLNKRSGLSDYKTDATGVRDPALAAVAKSRGMTEDELEEFMHQPSTSRRPGLLGRLSRRKSKPRPGRSLSNSAAPPRNGSVNPAAPVLDGRNGHGVTTTITANNTETSSPKLLKKRTDKPGGEDWPLPSGPDDRSAQVPSSASANNPVSNGVERNGTTAVESAPETAEKPHDESQRATGEGRHLASSRSAGVLDVGFGPPRKKRFPRLRRAFGLQ</sequence>
<feature type="compositionally biased region" description="Low complexity" evidence="1">
    <location>
        <begin position="616"/>
        <end position="626"/>
    </location>
</feature>
<feature type="region of interest" description="Disordered" evidence="1">
    <location>
        <begin position="286"/>
        <end position="525"/>
    </location>
</feature>
<reference evidence="3" key="1">
    <citation type="submission" date="2005-09" db="EMBL/GenBank/DDBJ databases">
        <title>Annotation of the Aspergillus terreus NIH2624 genome.</title>
        <authorList>
            <person name="Birren B.W."/>
            <person name="Lander E.S."/>
            <person name="Galagan J.E."/>
            <person name="Nusbaum C."/>
            <person name="Devon K."/>
            <person name="Henn M."/>
            <person name="Ma L.-J."/>
            <person name="Jaffe D.B."/>
            <person name="Butler J."/>
            <person name="Alvarez P."/>
            <person name="Gnerre S."/>
            <person name="Grabherr M."/>
            <person name="Kleber M."/>
            <person name="Mauceli E.W."/>
            <person name="Brockman W."/>
            <person name="Rounsley S."/>
            <person name="Young S.K."/>
            <person name="LaButti K."/>
            <person name="Pushparaj V."/>
            <person name="DeCaprio D."/>
            <person name="Crawford M."/>
            <person name="Koehrsen M."/>
            <person name="Engels R."/>
            <person name="Montgomery P."/>
            <person name="Pearson M."/>
            <person name="Howarth C."/>
            <person name="Larson L."/>
            <person name="Luoma S."/>
            <person name="White J."/>
            <person name="Alvarado L."/>
            <person name="Kodira C.D."/>
            <person name="Zeng Q."/>
            <person name="Oleary S."/>
            <person name="Yandava C."/>
            <person name="Denning D.W."/>
            <person name="Nierman W.C."/>
            <person name="Milne T."/>
            <person name="Madden K."/>
        </authorList>
    </citation>
    <scope>NUCLEOTIDE SEQUENCE [LARGE SCALE GENOMIC DNA]</scope>
    <source>
        <strain evidence="3">NIH 2624 / FGSC A1156</strain>
    </source>
</reference>
<feature type="compositionally biased region" description="Polar residues" evidence="1">
    <location>
        <begin position="841"/>
        <end position="859"/>
    </location>
</feature>
<feature type="compositionally biased region" description="Low complexity" evidence="1">
    <location>
        <begin position="1210"/>
        <end position="1220"/>
    </location>
</feature>
<feature type="compositionally biased region" description="Polar residues" evidence="1">
    <location>
        <begin position="199"/>
        <end position="215"/>
    </location>
</feature>
<feature type="compositionally biased region" description="Low complexity" evidence="1">
    <location>
        <begin position="371"/>
        <end position="389"/>
    </location>
</feature>
<accession>Q0CIA2</accession>
<feature type="region of interest" description="Disordered" evidence="1">
    <location>
        <begin position="1"/>
        <end position="182"/>
    </location>
</feature>
<name>Q0CIA2_ASPTN</name>
<dbReference type="HOGENOM" id="CLU_002643_1_0_1"/>
<feature type="compositionally biased region" description="Basic and acidic residues" evidence="1">
    <location>
        <begin position="1279"/>
        <end position="1296"/>
    </location>
</feature>
<feature type="region of interest" description="Disordered" evidence="1">
    <location>
        <begin position="891"/>
        <end position="1328"/>
    </location>
</feature>
<evidence type="ECO:0000313" key="2">
    <source>
        <dbReference type="EMBL" id="EAU33126.1"/>
    </source>
</evidence>
<dbReference type="OrthoDB" id="5423926at2759"/>
<dbReference type="RefSeq" id="XP_001215760.1">
    <property type="nucleotide sequence ID" value="XM_001215760.1"/>
</dbReference>
<gene>
    <name evidence="2" type="ORF">ATEG_06582</name>
</gene>
<feature type="compositionally biased region" description="Low complexity" evidence="1">
    <location>
        <begin position="86"/>
        <end position="100"/>
    </location>
</feature>
<feature type="compositionally biased region" description="Polar residues" evidence="1">
    <location>
        <begin position="244"/>
        <end position="253"/>
    </location>
</feature>
<feature type="compositionally biased region" description="Low complexity" evidence="1">
    <location>
        <begin position="46"/>
        <end position="62"/>
    </location>
</feature>
<proteinExistence type="predicted"/>
<dbReference type="eggNOG" id="ENOG502SI51">
    <property type="taxonomic scope" value="Eukaryota"/>
</dbReference>
<feature type="compositionally biased region" description="Acidic residues" evidence="1">
    <location>
        <begin position="734"/>
        <end position="752"/>
    </location>
</feature>
<evidence type="ECO:0000256" key="1">
    <source>
        <dbReference type="SAM" id="MobiDB-lite"/>
    </source>
</evidence>
<dbReference type="EMBL" id="CH476602">
    <property type="protein sequence ID" value="EAU33126.1"/>
    <property type="molecule type" value="Genomic_DNA"/>
</dbReference>
<feature type="region of interest" description="Disordered" evidence="1">
    <location>
        <begin position="199"/>
        <end position="270"/>
    </location>
</feature>
<feature type="region of interest" description="Disordered" evidence="1">
    <location>
        <begin position="542"/>
        <end position="879"/>
    </location>
</feature>
<feature type="compositionally biased region" description="Polar residues" evidence="1">
    <location>
        <begin position="719"/>
        <end position="728"/>
    </location>
</feature>
<dbReference type="VEuPathDB" id="FungiDB:ATEG_06582"/>
<dbReference type="GeneID" id="4321947"/>
<feature type="compositionally biased region" description="Low complexity" evidence="1">
    <location>
        <begin position="25"/>
        <end position="39"/>
    </location>
</feature>
<feature type="compositionally biased region" description="Basic residues" evidence="1">
    <location>
        <begin position="1169"/>
        <end position="1178"/>
    </location>
</feature>
<feature type="compositionally biased region" description="Basic and acidic residues" evidence="1">
    <location>
        <begin position="782"/>
        <end position="794"/>
    </location>
</feature>
<organism evidence="2 3">
    <name type="scientific">Aspergillus terreus (strain NIH 2624 / FGSC A1156)</name>
    <dbReference type="NCBI Taxonomy" id="341663"/>
    <lineage>
        <taxon>Eukaryota</taxon>
        <taxon>Fungi</taxon>
        <taxon>Dikarya</taxon>
        <taxon>Ascomycota</taxon>
        <taxon>Pezizomycotina</taxon>
        <taxon>Eurotiomycetes</taxon>
        <taxon>Eurotiomycetidae</taxon>
        <taxon>Eurotiales</taxon>
        <taxon>Aspergillaceae</taxon>
        <taxon>Aspergillus</taxon>
        <taxon>Aspergillus subgen. Circumdati</taxon>
    </lineage>
</organism>
<feature type="compositionally biased region" description="Low complexity" evidence="1">
    <location>
        <begin position="970"/>
        <end position="979"/>
    </location>
</feature>
<feature type="compositionally biased region" description="Polar residues" evidence="1">
    <location>
        <begin position="603"/>
        <end position="615"/>
    </location>
</feature>
<feature type="compositionally biased region" description="Low complexity" evidence="1">
    <location>
        <begin position="992"/>
        <end position="1007"/>
    </location>
</feature>